<comment type="caution">
    <text evidence="5">The sequence shown here is derived from an EMBL/GenBank/DDBJ whole genome shotgun (WGS) entry which is preliminary data.</text>
</comment>
<evidence type="ECO:0000256" key="3">
    <source>
        <dbReference type="ARBA" id="ARBA00023163"/>
    </source>
</evidence>
<keyword evidence="1" id="KW-0805">Transcription regulation</keyword>
<sequence length="349" mass="37921">MQPQKNRSTSTDSGARVTLREVAALAGVSVTTASRALNDAGRMQPETRRRVRQAAQTLGYRPNSIARGLVQNRSFTLGLLTNDIYGRFTLPIATGLSRVLADRGVSVLLSSCHDDPRMTRLNLEALEEKRVDGLVIAGRRIDRSLPVELPRSGLPILHVMSAVPEGGVGFLPDDRGGARLATQHLVNLGRRRIAHLTGPRGFESARLRELGWRYTLEDNHADAWGPALFGEWSEQHGFEAALQMFGADRGQLPPDAVFCGNDQIARGLIDGLTRLGVRIPEDVAVVGFDNWEIFADATRPPLTTVDMGLVELGRRAGLGFLNMIEGLPVTEGVTHTPTELVVRASSADT</sequence>
<evidence type="ECO:0000256" key="2">
    <source>
        <dbReference type="ARBA" id="ARBA00023125"/>
    </source>
</evidence>
<dbReference type="Gene3D" id="3.40.50.2300">
    <property type="match status" value="2"/>
</dbReference>
<feature type="domain" description="HTH lacI-type" evidence="4">
    <location>
        <begin position="17"/>
        <end position="71"/>
    </location>
</feature>
<dbReference type="InterPro" id="IPR028082">
    <property type="entry name" value="Peripla_BP_I"/>
</dbReference>
<evidence type="ECO:0000256" key="1">
    <source>
        <dbReference type="ARBA" id="ARBA00023015"/>
    </source>
</evidence>
<keyword evidence="3" id="KW-0804">Transcription</keyword>
<dbReference type="SUPFAM" id="SSF53822">
    <property type="entry name" value="Periplasmic binding protein-like I"/>
    <property type="match status" value="1"/>
</dbReference>
<dbReference type="PROSITE" id="PS00356">
    <property type="entry name" value="HTH_LACI_1"/>
    <property type="match status" value="1"/>
</dbReference>
<keyword evidence="2 5" id="KW-0238">DNA-binding</keyword>
<evidence type="ECO:0000313" key="5">
    <source>
        <dbReference type="EMBL" id="MFC0266743.1"/>
    </source>
</evidence>
<dbReference type="PROSITE" id="PS50932">
    <property type="entry name" value="HTH_LACI_2"/>
    <property type="match status" value="1"/>
</dbReference>
<accession>A0ABV6FZQ2</accession>
<keyword evidence="6" id="KW-1185">Reference proteome</keyword>
<dbReference type="SMART" id="SM00354">
    <property type="entry name" value="HTH_LACI"/>
    <property type="match status" value="1"/>
</dbReference>
<reference evidence="5 6" key="1">
    <citation type="submission" date="2024-09" db="EMBL/GenBank/DDBJ databases">
        <authorList>
            <person name="Sun Q."/>
            <person name="Mori K."/>
        </authorList>
    </citation>
    <scope>NUCLEOTIDE SEQUENCE [LARGE SCALE GENOMIC DNA]</scope>
    <source>
        <strain evidence="5 6">CCM 7415</strain>
    </source>
</reference>
<dbReference type="Gene3D" id="1.10.260.40">
    <property type="entry name" value="lambda repressor-like DNA-binding domains"/>
    <property type="match status" value="1"/>
</dbReference>
<proteinExistence type="predicted"/>
<protein>
    <submittedName>
        <fullName evidence="5">LacI family DNA-binding transcriptional regulator</fullName>
    </submittedName>
</protein>
<dbReference type="PANTHER" id="PTHR30146:SF153">
    <property type="entry name" value="LACTOSE OPERON REPRESSOR"/>
    <property type="match status" value="1"/>
</dbReference>
<dbReference type="Pfam" id="PF00356">
    <property type="entry name" value="LacI"/>
    <property type="match status" value="1"/>
</dbReference>
<dbReference type="GO" id="GO:0003677">
    <property type="term" value="F:DNA binding"/>
    <property type="evidence" value="ECO:0007669"/>
    <property type="project" value="UniProtKB-KW"/>
</dbReference>
<dbReference type="InterPro" id="IPR046335">
    <property type="entry name" value="LacI/GalR-like_sensor"/>
</dbReference>
<dbReference type="Pfam" id="PF13377">
    <property type="entry name" value="Peripla_BP_3"/>
    <property type="match status" value="1"/>
</dbReference>
<organism evidence="5 6">
    <name type="scientific">Kushneria aurantia</name>
    <dbReference type="NCBI Taxonomy" id="504092"/>
    <lineage>
        <taxon>Bacteria</taxon>
        <taxon>Pseudomonadati</taxon>
        <taxon>Pseudomonadota</taxon>
        <taxon>Gammaproteobacteria</taxon>
        <taxon>Oceanospirillales</taxon>
        <taxon>Halomonadaceae</taxon>
        <taxon>Kushneria</taxon>
    </lineage>
</organism>
<dbReference type="CDD" id="cd01392">
    <property type="entry name" value="HTH_LacI"/>
    <property type="match status" value="1"/>
</dbReference>
<evidence type="ECO:0000259" key="4">
    <source>
        <dbReference type="PROSITE" id="PS50932"/>
    </source>
</evidence>
<gene>
    <name evidence="5" type="ORF">ACFFHW_01815</name>
</gene>
<dbReference type="EMBL" id="JBHLVX010000005">
    <property type="protein sequence ID" value="MFC0266743.1"/>
    <property type="molecule type" value="Genomic_DNA"/>
</dbReference>
<dbReference type="PANTHER" id="PTHR30146">
    <property type="entry name" value="LACI-RELATED TRANSCRIPTIONAL REPRESSOR"/>
    <property type="match status" value="1"/>
</dbReference>
<evidence type="ECO:0000313" key="6">
    <source>
        <dbReference type="Proteomes" id="UP001589814"/>
    </source>
</evidence>
<name>A0ABV6FZQ2_9GAMM</name>
<dbReference type="SUPFAM" id="SSF47413">
    <property type="entry name" value="lambda repressor-like DNA-binding domains"/>
    <property type="match status" value="1"/>
</dbReference>
<dbReference type="Proteomes" id="UP001589814">
    <property type="component" value="Unassembled WGS sequence"/>
</dbReference>
<dbReference type="InterPro" id="IPR010982">
    <property type="entry name" value="Lambda_DNA-bd_dom_sf"/>
</dbReference>
<dbReference type="InterPro" id="IPR000843">
    <property type="entry name" value="HTH_LacI"/>
</dbReference>
<dbReference type="RefSeq" id="WP_019952108.1">
    <property type="nucleotide sequence ID" value="NZ_JBHLVX010000005.1"/>
</dbReference>
<dbReference type="CDD" id="cd06267">
    <property type="entry name" value="PBP1_LacI_sugar_binding-like"/>
    <property type="match status" value="1"/>
</dbReference>